<gene>
    <name evidence="3" type="ORF">FB556_0073</name>
</gene>
<comment type="caution">
    <text evidence="3">The sequence shown here is derived from an EMBL/GenBank/DDBJ whole genome shotgun (WGS) entry which is preliminary data.</text>
</comment>
<dbReference type="Proteomes" id="UP000319746">
    <property type="component" value="Unassembled WGS sequence"/>
</dbReference>
<feature type="transmembrane region" description="Helical" evidence="2">
    <location>
        <begin position="215"/>
        <end position="233"/>
    </location>
</feature>
<feature type="compositionally biased region" description="Low complexity" evidence="1">
    <location>
        <begin position="66"/>
        <end position="107"/>
    </location>
</feature>
<accession>A0A543AM53</accession>
<keyword evidence="2" id="KW-1133">Transmembrane helix</keyword>
<keyword evidence="2" id="KW-0812">Transmembrane</keyword>
<dbReference type="AlphaFoldDB" id="A0A543AM53"/>
<organism evidence="3 4">
    <name type="scientific">Enteractinococcus coprophilus</name>
    <dbReference type="NCBI Taxonomy" id="1027633"/>
    <lineage>
        <taxon>Bacteria</taxon>
        <taxon>Bacillati</taxon>
        <taxon>Actinomycetota</taxon>
        <taxon>Actinomycetes</taxon>
        <taxon>Micrococcales</taxon>
        <taxon>Micrococcaceae</taxon>
    </lineage>
</organism>
<feature type="transmembrane region" description="Helical" evidence="2">
    <location>
        <begin position="239"/>
        <end position="257"/>
    </location>
</feature>
<evidence type="ECO:0000256" key="2">
    <source>
        <dbReference type="SAM" id="Phobius"/>
    </source>
</evidence>
<dbReference type="RefSeq" id="WP_141863706.1">
    <property type="nucleotide sequence ID" value="NZ_BAABAN010000017.1"/>
</dbReference>
<evidence type="ECO:0000256" key="1">
    <source>
        <dbReference type="SAM" id="MobiDB-lite"/>
    </source>
</evidence>
<name>A0A543AM53_9MICC</name>
<feature type="transmembrane region" description="Helical" evidence="2">
    <location>
        <begin position="126"/>
        <end position="146"/>
    </location>
</feature>
<evidence type="ECO:0000313" key="4">
    <source>
        <dbReference type="Proteomes" id="UP000319746"/>
    </source>
</evidence>
<dbReference type="EMBL" id="VFOU01000001">
    <property type="protein sequence ID" value="TQL73631.1"/>
    <property type="molecule type" value="Genomic_DNA"/>
</dbReference>
<sequence length="283" mass="30794">MNDQQPSKEPDYGVRLTGDELSAHQQRFQSQSSGSGGTEYGPQGHQDPAASEYGPQGGYQPPPNYQYPGYQAPGNQQPGYQQPGYQQPGYGQPGFQQQPAYGQPFGGPQLHPDMAKEPVRPKTVNISFWAIITAGVAYLLSILVTVPLPNRGYDDEQITLLEDMLGPMLSELPFGSVEAYLNSPMMTAAMIGQAVIVLVIYILVALGIRHGWRSMRIIGTIFAVLSLLMFTAVTVLAGALSGLSIALGIVGIVYAWLPTSTEYFRQKAWQKAAKRVYPEAPSR</sequence>
<proteinExistence type="predicted"/>
<feature type="region of interest" description="Disordered" evidence="1">
    <location>
        <begin position="1"/>
        <end position="107"/>
    </location>
</feature>
<protein>
    <submittedName>
        <fullName evidence="3">Uncharacterized protein</fullName>
    </submittedName>
</protein>
<evidence type="ECO:0000313" key="3">
    <source>
        <dbReference type="EMBL" id="TQL73631.1"/>
    </source>
</evidence>
<feature type="compositionally biased region" description="Basic and acidic residues" evidence="1">
    <location>
        <begin position="1"/>
        <end position="22"/>
    </location>
</feature>
<feature type="transmembrane region" description="Helical" evidence="2">
    <location>
        <begin position="185"/>
        <end position="208"/>
    </location>
</feature>
<reference evidence="3 4" key="1">
    <citation type="submission" date="2019-06" db="EMBL/GenBank/DDBJ databases">
        <title>Sequencing the genomes of 1000 actinobacteria strains.</title>
        <authorList>
            <person name="Klenk H.-P."/>
        </authorList>
    </citation>
    <scope>NUCLEOTIDE SEQUENCE [LARGE SCALE GENOMIC DNA]</scope>
    <source>
        <strain evidence="3 4">DSM 24083</strain>
    </source>
</reference>
<dbReference type="OrthoDB" id="3831145at2"/>
<keyword evidence="4" id="KW-1185">Reference proteome</keyword>
<keyword evidence="2" id="KW-0472">Membrane</keyword>